<evidence type="ECO:0000259" key="1">
    <source>
        <dbReference type="Pfam" id="PF08984"/>
    </source>
</evidence>
<dbReference type="InterPro" id="IPR015077">
    <property type="entry name" value="DUF1858"/>
</dbReference>
<dbReference type="PANTHER" id="PTHR39341:SF1">
    <property type="entry name" value="DUF1858 DOMAIN-CONTAINING PROTEIN"/>
    <property type="match status" value="1"/>
</dbReference>
<dbReference type="EMBL" id="JACRSQ010000020">
    <property type="protein sequence ID" value="MBC8544369.1"/>
    <property type="molecule type" value="Genomic_DNA"/>
</dbReference>
<dbReference type="NCBIfam" id="TIGR03980">
    <property type="entry name" value="prismane_assoc"/>
    <property type="match status" value="1"/>
</dbReference>
<dbReference type="Proteomes" id="UP000657006">
    <property type="component" value="Unassembled WGS sequence"/>
</dbReference>
<accession>A0A926I1L1</accession>
<dbReference type="InterPro" id="IPR023883">
    <property type="entry name" value="CHP03980_redox-disulphide"/>
</dbReference>
<gene>
    <name evidence="2" type="ORF">H8730_12555</name>
</gene>
<comment type="caution">
    <text evidence="2">The sequence shown here is derived from an EMBL/GenBank/DDBJ whole genome shotgun (WGS) entry which is preliminary data.</text>
</comment>
<protein>
    <submittedName>
        <fullName evidence="2">DUF1858 domain-containing protein</fullName>
    </submittedName>
</protein>
<dbReference type="Pfam" id="PF08984">
    <property type="entry name" value="DUF1858"/>
    <property type="match status" value="1"/>
</dbReference>
<dbReference type="RefSeq" id="WP_177716407.1">
    <property type="nucleotide sequence ID" value="NZ_JACRSQ010000020.1"/>
</dbReference>
<dbReference type="SUPFAM" id="SSF140683">
    <property type="entry name" value="SP0561-like"/>
    <property type="match status" value="1"/>
</dbReference>
<dbReference type="InterPro" id="IPR038062">
    <property type="entry name" value="ScdA-like_N_sf"/>
</dbReference>
<name>A0A926I1L1_9FIRM</name>
<keyword evidence="3" id="KW-1185">Reference proteome</keyword>
<dbReference type="PANTHER" id="PTHR39341">
    <property type="entry name" value="BSL7085 PROTEIN"/>
    <property type="match status" value="1"/>
</dbReference>
<proteinExistence type="predicted"/>
<feature type="domain" description="DUF1858" evidence="1">
    <location>
        <begin position="5"/>
        <end position="57"/>
    </location>
</feature>
<reference evidence="2" key="1">
    <citation type="submission" date="2020-08" db="EMBL/GenBank/DDBJ databases">
        <title>Genome public.</title>
        <authorList>
            <person name="Liu C."/>
            <person name="Sun Q."/>
        </authorList>
    </citation>
    <scope>NUCLEOTIDE SEQUENCE</scope>
    <source>
        <strain evidence="2">NSJ-32</strain>
    </source>
</reference>
<dbReference type="Gene3D" id="1.10.3910.10">
    <property type="entry name" value="SP0561-like"/>
    <property type="match status" value="1"/>
</dbReference>
<evidence type="ECO:0000313" key="2">
    <source>
        <dbReference type="EMBL" id="MBC8544369.1"/>
    </source>
</evidence>
<sequence>MAAQITKDMIINDIISIDEAIVPILMASGMHCVGCPSARGETLEEACFVHGMDADQVINEINEYLAQKEEAK</sequence>
<dbReference type="AlphaFoldDB" id="A0A926I1L1"/>
<evidence type="ECO:0000313" key="3">
    <source>
        <dbReference type="Proteomes" id="UP000657006"/>
    </source>
</evidence>
<organism evidence="2 3">
    <name type="scientific">Bianquea renquensis</name>
    <dbReference type="NCBI Taxonomy" id="2763661"/>
    <lineage>
        <taxon>Bacteria</taxon>
        <taxon>Bacillati</taxon>
        <taxon>Bacillota</taxon>
        <taxon>Clostridia</taxon>
        <taxon>Eubacteriales</taxon>
        <taxon>Bianqueaceae</taxon>
        <taxon>Bianquea</taxon>
    </lineage>
</organism>